<feature type="region of interest" description="Disordered" evidence="4">
    <location>
        <begin position="363"/>
        <end position="417"/>
    </location>
</feature>
<evidence type="ECO:0000256" key="1">
    <source>
        <dbReference type="ARBA" id="ARBA00022989"/>
    </source>
</evidence>
<evidence type="ECO:0008006" key="9">
    <source>
        <dbReference type="Google" id="ProtNLM"/>
    </source>
</evidence>
<dbReference type="InterPro" id="IPR003582">
    <property type="entry name" value="ShKT_dom"/>
</dbReference>
<reference evidence="7 8" key="1">
    <citation type="submission" date="2024-05" db="EMBL/GenBank/DDBJ databases">
        <authorList>
            <person name="Wallberg A."/>
        </authorList>
    </citation>
    <scope>NUCLEOTIDE SEQUENCE [LARGE SCALE GENOMIC DNA]</scope>
</reference>
<feature type="domain" description="C-type lectin" evidence="5">
    <location>
        <begin position="1"/>
        <end position="111"/>
    </location>
</feature>
<dbReference type="PROSITE" id="PS50041">
    <property type="entry name" value="C_TYPE_LECTIN_2"/>
    <property type="match status" value="2"/>
</dbReference>
<evidence type="ECO:0000313" key="8">
    <source>
        <dbReference type="Proteomes" id="UP001497623"/>
    </source>
</evidence>
<dbReference type="Gene3D" id="3.10.100.10">
    <property type="entry name" value="Mannose-Binding Protein A, subunit A"/>
    <property type="match status" value="2"/>
</dbReference>
<dbReference type="Proteomes" id="UP001497623">
    <property type="component" value="Unassembled WGS sequence"/>
</dbReference>
<feature type="non-terminal residue" evidence="7">
    <location>
        <position position="495"/>
    </location>
</feature>
<proteinExistence type="predicted"/>
<comment type="caution">
    <text evidence="3">Lacks conserved residue(s) required for the propagation of feature annotation.</text>
</comment>
<dbReference type="PROSITE" id="PS51670">
    <property type="entry name" value="SHKT"/>
    <property type="match status" value="2"/>
</dbReference>
<dbReference type="InterPro" id="IPR001304">
    <property type="entry name" value="C-type_lectin-like"/>
</dbReference>
<feature type="domain" description="ShKT" evidence="6">
    <location>
        <begin position="457"/>
        <end position="488"/>
    </location>
</feature>
<feature type="compositionally biased region" description="Acidic residues" evidence="4">
    <location>
        <begin position="364"/>
        <end position="388"/>
    </location>
</feature>
<keyword evidence="1" id="KW-0472">Membrane</keyword>
<evidence type="ECO:0000313" key="7">
    <source>
        <dbReference type="EMBL" id="CAL4114061.1"/>
    </source>
</evidence>
<dbReference type="Pfam" id="PF01549">
    <property type="entry name" value="ShK"/>
    <property type="match status" value="2"/>
</dbReference>
<dbReference type="PANTHER" id="PTHR46784:SF1">
    <property type="entry name" value="KILLER CELL LECTIN-LIKE RECEPTOR SUBFAMILY B MEMBER 1"/>
    <property type="match status" value="1"/>
</dbReference>
<evidence type="ECO:0000256" key="3">
    <source>
        <dbReference type="PROSITE-ProRule" id="PRU01005"/>
    </source>
</evidence>
<dbReference type="GO" id="GO:0005886">
    <property type="term" value="C:plasma membrane"/>
    <property type="evidence" value="ECO:0007669"/>
    <property type="project" value="TreeGrafter"/>
</dbReference>
<name>A0AAV2R3H5_MEGNR</name>
<dbReference type="GO" id="GO:0009986">
    <property type="term" value="C:cell surface"/>
    <property type="evidence" value="ECO:0007669"/>
    <property type="project" value="TreeGrafter"/>
</dbReference>
<dbReference type="InterPro" id="IPR016186">
    <property type="entry name" value="C-type_lectin-like/link_sf"/>
</dbReference>
<comment type="caution">
    <text evidence="7">The sequence shown here is derived from an EMBL/GenBank/DDBJ whole genome shotgun (WGS) entry which is preliminary data.</text>
</comment>
<dbReference type="SUPFAM" id="SSF56436">
    <property type="entry name" value="C-type lectin-like"/>
    <property type="match status" value="2"/>
</dbReference>
<dbReference type="EMBL" id="CAXKWB010015532">
    <property type="protein sequence ID" value="CAL4114061.1"/>
    <property type="molecule type" value="Genomic_DNA"/>
</dbReference>
<dbReference type="SMART" id="SM00254">
    <property type="entry name" value="ShKT"/>
    <property type="match status" value="2"/>
</dbReference>
<dbReference type="InterPro" id="IPR051527">
    <property type="entry name" value="KLR_subfamily_B"/>
</dbReference>
<evidence type="ECO:0000256" key="2">
    <source>
        <dbReference type="ARBA" id="ARBA00023157"/>
    </source>
</evidence>
<dbReference type="GO" id="GO:0038023">
    <property type="term" value="F:signaling receptor activity"/>
    <property type="evidence" value="ECO:0007669"/>
    <property type="project" value="TreeGrafter"/>
</dbReference>
<accession>A0AAV2R3H5</accession>
<feature type="compositionally biased region" description="Polar residues" evidence="4">
    <location>
        <begin position="389"/>
        <end position="404"/>
    </location>
</feature>
<evidence type="ECO:0000259" key="5">
    <source>
        <dbReference type="PROSITE" id="PS50041"/>
    </source>
</evidence>
<evidence type="ECO:0000256" key="4">
    <source>
        <dbReference type="SAM" id="MobiDB-lite"/>
    </source>
</evidence>
<keyword evidence="1" id="KW-0812">Transmembrane</keyword>
<keyword evidence="2" id="KW-1015">Disulfide bond</keyword>
<gene>
    <name evidence="7" type="ORF">MNOR_LOCUS20257</name>
</gene>
<sequence length="495" mass="56521">MSWDEAESKCDWYSARLATVRDAHTLKHYIDSYFSKANFWIGGKIQEDKGTWGWISGEEVNSSFPWVLQDHGEQQPTEDNQNCMVLKYLPDKSQHEFVAEICDKKSHYICEVHKIKLDRWRWVSDLPVEPSFPWGGYNDGSQHHTDTEEHRCMALRSSEHHNLYHYVGSRCNETFRYVCEASQMIHGDQHMNRRNGKTMRENIQNMNAIDAHLLMDIYYEDDEKECQDDLFVFSFENKCYKIDELKNPCDPCNECPSKGYALAQPERPDLLWQFIEESGNYPYIQKNHMSYAGPLVIGGRGNGRDFVWDNGSVIHSSWWEREPRSVKNINCLVMGSHRSKTAILKSQLCRDNFIVLCEQTGSVEDSDSSDDYDYYDYDDESDYNEDGPSESTSDTIGNSYSRAGSSGIKPGESQKGSCEDSTTDCLSWESYCAGNSAVRNKCPKTCKTCVASATDVCEDSDPNCKHWKTYCDSNTTVKGKCKATCGVCQPSPSTG</sequence>
<dbReference type="AlphaFoldDB" id="A0AAV2R3H5"/>
<evidence type="ECO:0000259" key="6">
    <source>
        <dbReference type="PROSITE" id="PS51670"/>
    </source>
</evidence>
<feature type="domain" description="C-type lectin" evidence="5">
    <location>
        <begin position="235"/>
        <end position="358"/>
    </location>
</feature>
<dbReference type="SMART" id="SM00034">
    <property type="entry name" value="CLECT"/>
    <property type="match status" value="2"/>
</dbReference>
<keyword evidence="1" id="KW-1133">Transmembrane helix</keyword>
<organism evidence="7 8">
    <name type="scientific">Meganyctiphanes norvegica</name>
    <name type="common">Northern krill</name>
    <name type="synonym">Thysanopoda norvegica</name>
    <dbReference type="NCBI Taxonomy" id="48144"/>
    <lineage>
        <taxon>Eukaryota</taxon>
        <taxon>Metazoa</taxon>
        <taxon>Ecdysozoa</taxon>
        <taxon>Arthropoda</taxon>
        <taxon>Crustacea</taxon>
        <taxon>Multicrustacea</taxon>
        <taxon>Malacostraca</taxon>
        <taxon>Eumalacostraca</taxon>
        <taxon>Eucarida</taxon>
        <taxon>Euphausiacea</taxon>
        <taxon>Euphausiidae</taxon>
        <taxon>Meganyctiphanes</taxon>
    </lineage>
</organism>
<dbReference type="InterPro" id="IPR016187">
    <property type="entry name" value="CTDL_fold"/>
</dbReference>
<keyword evidence="8" id="KW-1185">Reference proteome</keyword>
<dbReference type="PANTHER" id="PTHR46784">
    <property type="entry name" value="KILLER CELL LECTIN-LIKE RECEPTOR SUBFAMILY B MEMBER 1"/>
    <property type="match status" value="1"/>
</dbReference>
<dbReference type="Pfam" id="PF00059">
    <property type="entry name" value="Lectin_C"/>
    <property type="match status" value="1"/>
</dbReference>
<protein>
    <recommendedName>
        <fullName evidence="9">C-type lectin</fullName>
    </recommendedName>
</protein>
<dbReference type="CDD" id="cd00037">
    <property type="entry name" value="CLECT"/>
    <property type="match status" value="1"/>
</dbReference>
<feature type="domain" description="ShKT" evidence="6">
    <location>
        <begin position="418"/>
        <end position="449"/>
    </location>
</feature>